<proteinExistence type="predicted"/>
<evidence type="ECO:0000313" key="1">
    <source>
        <dbReference type="EMBL" id="MBC5607491.1"/>
    </source>
</evidence>
<organism evidence="1 2">
    <name type="scientific">Bacteroides difficilis</name>
    <dbReference type="NCBI Taxonomy" id="2763021"/>
    <lineage>
        <taxon>Bacteria</taxon>
        <taxon>Pseudomonadati</taxon>
        <taxon>Bacteroidota</taxon>
        <taxon>Bacteroidia</taxon>
        <taxon>Bacteroidales</taxon>
        <taxon>Bacteroidaceae</taxon>
        <taxon>Bacteroides</taxon>
    </lineage>
</organism>
<evidence type="ECO:0000313" key="2">
    <source>
        <dbReference type="Proteomes" id="UP000600600"/>
    </source>
</evidence>
<dbReference type="Proteomes" id="UP000600600">
    <property type="component" value="Unassembled WGS sequence"/>
</dbReference>
<comment type="caution">
    <text evidence="1">The sequence shown here is derived from an EMBL/GenBank/DDBJ whole genome shotgun (WGS) entry which is preliminary data.</text>
</comment>
<dbReference type="EMBL" id="JACOOE010000031">
    <property type="protein sequence ID" value="MBC5607491.1"/>
    <property type="molecule type" value="Genomic_DNA"/>
</dbReference>
<name>A0ABR7CI59_9BACE</name>
<feature type="non-terminal residue" evidence="1">
    <location>
        <position position="1"/>
    </location>
</feature>
<keyword evidence="2" id="KW-1185">Reference proteome</keyword>
<protein>
    <submittedName>
        <fullName evidence="1">Replication initiation protein</fullName>
    </submittedName>
</protein>
<accession>A0ABR7CI59</accession>
<reference evidence="1 2" key="1">
    <citation type="submission" date="2020-08" db="EMBL/GenBank/DDBJ databases">
        <title>Genome public.</title>
        <authorList>
            <person name="Liu C."/>
            <person name="Sun Q."/>
        </authorList>
    </citation>
    <scope>NUCLEOTIDE SEQUENCE [LARGE SCALE GENOMIC DNA]</scope>
    <source>
        <strain evidence="1 2">M27</strain>
    </source>
</reference>
<sequence length="45" mass="5038">ETFITAQEKITDLIGELALLNGKSREKNNPKGWIINALKGKIKDK</sequence>
<gene>
    <name evidence="1" type="ORF">H8S67_22930</name>
</gene>